<evidence type="ECO:0000313" key="5">
    <source>
        <dbReference type="EMBL" id="MXQ07308.1"/>
    </source>
</evidence>
<reference evidence="5 6" key="2">
    <citation type="submission" date="2020-03" db="EMBL/GenBank/DDBJ databases">
        <title>Kangsaoukella pontilimi gen. nov., sp. nov., a new member of the family Rhodobacteraceae isolated from a tidal mudflat.</title>
        <authorList>
            <person name="Kim I.S."/>
        </authorList>
    </citation>
    <scope>NUCLEOTIDE SEQUENCE [LARGE SCALE GENOMIC DNA]</scope>
    <source>
        <strain evidence="5 6">GH1-50</strain>
    </source>
</reference>
<evidence type="ECO:0000259" key="4">
    <source>
        <dbReference type="PROSITE" id="PS50949"/>
    </source>
</evidence>
<dbReference type="GO" id="GO:0003700">
    <property type="term" value="F:DNA-binding transcription factor activity"/>
    <property type="evidence" value="ECO:0007669"/>
    <property type="project" value="InterPro"/>
</dbReference>
<evidence type="ECO:0000256" key="3">
    <source>
        <dbReference type="ARBA" id="ARBA00023163"/>
    </source>
</evidence>
<dbReference type="EMBL" id="WUPT01000001">
    <property type="protein sequence ID" value="MXQ07308.1"/>
    <property type="molecule type" value="Genomic_DNA"/>
</dbReference>
<dbReference type="PROSITE" id="PS50949">
    <property type="entry name" value="HTH_GNTR"/>
    <property type="match status" value="1"/>
</dbReference>
<comment type="caution">
    <text evidence="5">The sequence shown here is derived from an EMBL/GenBank/DDBJ whole genome shotgun (WGS) entry which is preliminary data.</text>
</comment>
<dbReference type="Gene3D" id="1.20.120.530">
    <property type="entry name" value="GntR ligand-binding domain-like"/>
    <property type="match status" value="1"/>
</dbReference>
<keyword evidence="6" id="KW-1185">Reference proteome</keyword>
<dbReference type="AlphaFoldDB" id="A0A7C9IF67"/>
<evidence type="ECO:0000313" key="6">
    <source>
        <dbReference type="Proteomes" id="UP000480350"/>
    </source>
</evidence>
<keyword evidence="2" id="KW-0238">DNA-binding</keyword>
<dbReference type="RefSeq" id="WP_160763187.1">
    <property type="nucleotide sequence ID" value="NZ_WUPT01000001.1"/>
</dbReference>
<dbReference type="SMART" id="SM00345">
    <property type="entry name" value="HTH_GNTR"/>
    <property type="match status" value="1"/>
</dbReference>
<dbReference type="PANTHER" id="PTHR43537">
    <property type="entry name" value="TRANSCRIPTIONAL REGULATOR, GNTR FAMILY"/>
    <property type="match status" value="1"/>
</dbReference>
<dbReference type="InterPro" id="IPR011711">
    <property type="entry name" value="GntR_C"/>
</dbReference>
<name>A0A7C9IF67_9RHOB</name>
<protein>
    <submittedName>
        <fullName evidence="5">FCD domain-containing protein</fullName>
    </submittedName>
</protein>
<organism evidence="5 6">
    <name type="scientific">Kangsaoukella pontilimi</name>
    <dbReference type="NCBI Taxonomy" id="2691042"/>
    <lineage>
        <taxon>Bacteria</taxon>
        <taxon>Pseudomonadati</taxon>
        <taxon>Pseudomonadota</taxon>
        <taxon>Alphaproteobacteria</taxon>
        <taxon>Rhodobacterales</taxon>
        <taxon>Paracoccaceae</taxon>
        <taxon>Kangsaoukella</taxon>
    </lineage>
</organism>
<dbReference type="Gene3D" id="1.10.10.10">
    <property type="entry name" value="Winged helix-like DNA-binding domain superfamily/Winged helix DNA-binding domain"/>
    <property type="match status" value="1"/>
</dbReference>
<evidence type="ECO:0000256" key="2">
    <source>
        <dbReference type="ARBA" id="ARBA00023125"/>
    </source>
</evidence>
<gene>
    <name evidence="5" type="ORF">GQ651_05555</name>
</gene>
<dbReference type="CDD" id="cd07377">
    <property type="entry name" value="WHTH_GntR"/>
    <property type="match status" value="1"/>
</dbReference>
<dbReference type="Pfam" id="PF00392">
    <property type="entry name" value="GntR"/>
    <property type="match status" value="1"/>
</dbReference>
<dbReference type="SUPFAM" id="SSF46785">
    <property type="entry name" value="Winged helix' DNA-binding domain"/>
    <property type="match status" value="1"/>
</dbReference>
<dbReference type="PRINTS" id="PR00035">
    <property type="entry name" value="HTHGNTR"/>
</dbReference>
<feature type="domain" description="HTH gntR-type" evidence="4">
    <location>
        <begin position="7"/>
        <end position="74"/>
    </location>
</feature>
<proteinExistence type="predicted"/>
<reference evidence="5 6" key="1">
    <citation type="submission" date="2019-12" db="EMBL/GenBank/DDBJ databases">
        <authorList>
            <person name="Lee S.D."/>
        </authorList>
    </citation>
    <scope>NUCLEOTIDE SEQUENCE [LARGE SCALE GENOMIC DNA]</scope>
    <source>
        <strain evidence="5 6">GH1-50</strain>
    </source>
</reference>
<keyword evidence="3" id="KW-0804">Transcription</keyword>
<dbReference type="SUPFAM" id="SSF48008">
    <property type="entry name" value="GntR ligand-binding domain-like"/>
    <property type="match status" value="1"/>
</dbReference>
<dbReference type="InterPro" id="IPR036388">
    <property type="entry name" value="WH-like_DNA-bd_sf"/>
</dbReference>
<dbReference type="SMART" id="SM00895">
    <property type="entry name" value="FCD"/>
    <property type="match status" value="1"/>
</dbReference>
<dbReference type="InterPro" id="IPR008920">
    <property type="entry name" value="TF_FadR/GntR_C"/>
</dbReference>
<dbReference type="Proteomes" id="UP000480350">
    <property type="component" value="Unassembled WGS sequence"/>
</dbReference>
<sequence>MGENDRMTQVEKAIIGLRGLVMSGEFDAGSRLPEVALAERLGVSRTPLRQAMDRLVSEGLLERIESGGCRVASFDLDDINDAIELRGVIEGTAARLAAERGVDAEVIADARGLLARIDEGISGPNSVDFDLYVRLNARFHDMLAQMAGSDLIRREVDRVCRHPLASPNAFLRGQEIIPDFLASLVRAQGQHHAIVDAIEAREGARAEALAREHARLARRNFRFLRDADPRLATRIPGLSLVTAQ</sequence>
<keyword evidence="1" id="KW-0805">Transcription regulation</keyword>
<dbReference type="Pfam" id="PF07729">
    <property type="entry name" value="FCD"/>
    <property type="match status" value="1"/>
</dbReference>
<accession>A0A7C9IF67</accession>
<evidence type="ECO:0000256" key="1">
    <source>
        <dbReference type="ARBA" id="ARBA00023015"/>
    </source>
</evidence>
<dbReference type="GO" id="GO:0003677">
    <property type="term" value="F:DNA binding"/>
    <property type="evidence" value="ECO:0007669"/>
    <property type="project" value="UniProtKB-KW"/>
</dbReference>
<dbReference type="PANTHER" id="PTHR43537:SF49">
    <property type="entry name" value="TRANSCRIPTIONAL REGULATORY PROTEIN"/>
    <property type="match status" value="1"/>
</dbReference>
<dbReference type="InterPro" id="IPR036390">
    <property type="entry name" value="WH_DNA-bd_sf"/>
</dbReference>
<dbReference type="InterPro" id="IPR000524">
    <property type="entry name" value="Tscrpt_reg_HTH_GntR"/>
</dbReference>